<organism evidence="1 2">
    <name type="scientific">Chondrus crispus</name>
    <name type="common">Carrageen Irish moss</name>
    <name type="synonym">Polymorpha crispa</name>
    <dbReference type="NCBI Taxonomy" id="2769"/>
    <lineage>
        <taxon>Eukaryota</taxon>
        <taxon>Rhodophyta</taxon>
        <taxon>Florideophyceae</taxon>
        <taxon>Rhodymeniophycidae</taxon>
        <taxon>Gigartinales</taxon>
        <taxon>Gigartinaceae</taxon>
        <taxon>Chondrus</taxon>
    </lineage>
</organism>
<reference evidence="2" key="1">
    <citation type="journal article" date="2013" name="Proc. Natl. Acad. Sci. U.S.A.">
        <title>Genome structure and metabolic features in the red seaweed Chondrus crispus shed light on evolution of the Archaeplastida.</title>
        <authorList>
            <person name="Collen J."/>
            <person name="Porcel B."/>
            <person name="Carre W."/>
            <person name="Ball S.G."/>
            <person name="Chaparro C."/>
            <person name="Tonon T."/>
            <person name="Barbeyron T."/>
            <person name="Michel G."/>
            <person name="Noel B."/>
            <person name="Valentin K."/>
            <person name="Elias M."/>
            <person name="Artiguenave F."/>
            <person name="Arun A."/>
            <person name="Aury J.M."/>
            <person name="Barbosa-Neto J.F."/>
            <person name="Bothwell J.H."/>
            <person name="Bouget F.Y."/>
            <person name="Brillet L."/>
            <person name="Cabello-Hurtado F."/>
            <person name="Capella-Gutierrez S."/>
            <person name="Charrier B."/>
            <person name="Cladiere L."/>
            <person name="Cock J.M."/>
            <person name="Coelho S.M."/>
            <person name="Colleoni C."/>
            <person name="Czjzek M."/>
            <person name="Da Silva C."/>
            <person name="Delage L."/>
            <person name="Denoeud F."/>
            <person name="Deschamps P."/>
            <person name="Dittami S.M."/>
            <person name="Gabaldon T."/>
            <person name="Gachon C.M."/>
            <person name="Groisillier A."/>
            <person name="Herve C."/>
            <person name="Jabbari K."/>
            <person name="Katinka M."/>
            <person name="Kloareg B."/>
            <person name="Kowalczyk N."/>
            <person name="Labadie K."/>
            <person name="Leblanc C."/>
            <person name="Lopez P.J."/>
            <person name="McLachlan D.H."/>
            <person name="Meslet-Cladiere L."/>
            <person name="Moustafa A."/>
            <person name="Nehr Z."/>
            <person name="Nyvall Collen P."/>
            <person name="Panaud O."/>
            <person name="Partensky F."/>
            <person name="Poulain J."/>
            <person name="Rensing S.A."/>
            <person name="Rousvoal S."/>
            <person name="Samson G."/>
            <person name="Symeonidi A."/>
            <person name="Weissenbach J."/>
            <person name="Zambounis A."/>
            <person name="Wincker P."/>
            <person name="Boyen C."/>
        </authorList>
    </citation>
    <scope>NUCLEOTIDE SEQUENCE [LARGE SCALE GENOMIC DNA]</scope>
    <source>
        <strain evidence="2">cv. Stackhouse</strain>
    </source>
</reference>
<dbReference type="RefSeq" id="XP_005710890.1">
    <property type="nucleotide sequence ID" value="XM_005710833.1"/>
</dbReference>
<keyword evidence="2" id="KW-1185">Reference proteome</keyword>
<dbReference type="KEGG" id="ccp:CHC_T00007361001"/>
<dbReference type="Gramene" id="CDF40596">
    <property type="protein sequence ID" value="CDF40596"/>
    <property type="gene ID" value="CHC_T00007361001"/>
</dbReference>
<evidence type="ECO:0000313" key="2">
    <source>
        <dbReference type="Proteomes" id="UP000012073"/>
    </source>
</evidence>
<evidence type="ECO:0000313" key="1">
    <source>
        <dbReference type="EMBL" id="CDF40596.1"/>
    </source>
</evidence>
<dbReference type="Proteomes" id="UP000012073">
    <property type="component" value="Unassembled WGS sequence"/>
</dbReference>
<accession>R7QSW0</accession>
<protein>
    <submittedName>
        <fullName evidence="1">Uncharacterized protein</fullName>
    </submittedName>
</protein>
<dbReference type="EMBL" id="HG002209">
    <property type="protein sequence ID" value="CDF40596.1"/>
    <property type="molecule type" value="Genomic_DNA"/>
</dbReference>
<dbReference type="AlphaFoldDB" id="R7QSW0"/>
<sequence>MGKGGRRCRGVLVRVVERRRGTGCCRRREGNRAGQLIAESSDFIECVARVRVKWRLSPYAAVRALRRTIFPLNYAFHACKQMPLLFLHKLLSPTCCNTCASHLLRCRCASLQCAVFLL</sequence>
<proteinExistence type="predicted"/>
<dbReference type="GeneID" id="17318603"/>
<gene>
    <name evidence="1" type="ORF">CHC_T00007361001</name>
</gene>
<name>R7QSW0_CHOCR</name>